<reference evidence="2" key="1">
    <citation type="submission" date="2018-04" db="EMBL/GenBank/DDBJ databases">
        <title>WGS assembly of Panicum hallii.</title>
        <authorList>
            <person name="Lovell J."/>
            <person name="Jenkins J."/>
            <person name="Lowry D."/>
            <person name="Mamidi S."/>
            <person name="Sreedasyam A."/>
            <person name="Weng X."/>
            <person name="Barry K."/>
            <person name="Bonette J."/>
            <person name="Campitelli B."/>
            <person name="Daum C."/>
            <person name="Gordon S."/>
            <person name="Gould B."/>
            <person name="Lipzen A."/>
            <person name="Macqueen A."/>
            <person name="Palacio-Mejia J."/>
            <person name="Plott C."/>
            <person name="Shakirov E."/>
            <person name="Shu S."/>
            <person name="Yoshinaga Y."/>
            <person name="Zane M."/>
            <person name="Rokhsar D."/>
            <person name="Grimwood J."/>
            <person name="Schmutz J."/>
            <person name="Juenger T."/>
        </authorList>
    </citation>
    <scope>NUCLEOTIDE SEQUENCE [LARGE SCALE GENOMIC DNA]</scope>
    <source>
        <strain evidence="2">FIL2</strain>
    </source>
</reference>
<dbReference type="PANTHER" id="PTHR31934:SF6">
    <property type="entry name" value="ALPHA_BETA-HYDROLASES SUPERFAMILY PROTEIN"/>
    <property type="match status" value="1"/>
</dbReference>
<protein>
    <submittedName>
        <fullName evidence="2">Uncharacterized protein</fullName>
    </submittedName>
</protein>
<dbReference type="AlphaFoldDB" id="A0A2T8IH64"/>
<accession>A0A2T8IH64</accession>
<dbReference type="Gramene" id="PVH37028">
    <property type="protein sequence ID" value="PVH37028"/>
    <property type="gene ID" value="PAHAL_6G225000"/>
</dbReference>
<sequence>MPPTLCMGTVPSGSRGGCSDSSRAPGIRAASDELRNYSHEQLRPCQLLPPQVRILRGRTDDGGIFGVVSFLKASFSADKLSVQTASVESAGTNSSLGQAGCGGSPSQENTSQMVPSHVFQNGASLFFRKTHVFHIKERARKTARGSADDIGWLQRDQNLPATEHGTARFLENLDSARSAEAPNWTSMLMICKSDFSKKMLHKLYMSCGPSHSSGKKKSISYLIQLFTLLPYSTLACFF</sequence>
<dbReference type="Proteomes" id="UP000243499">
    <property type="component" value="Chromosome 6"/>
</dbReference>
<organism evidence="2">
    <name type="scientific">Panicum hallii</name>
    <dbReference type="NCBI Taxonomy" id="206008"/>
    <lineage>
        <taxon>Eukaryota</taxon>
        <taxon>Viridiplantae</taxon>
        <taxon>Streptophyta</taxon>
        <taxon>Embryophyta</taxon>
        <taxon>Tracheophyta</taxon>
        <taxon>Spermatophyta</taxon>
        <taxon>Magnoliopsida</taxon>
        <taxon>Liliopsida</taxon>
        <taxon>Poales</taxon>
        <taxon>Poaceae</taxon>
        <taxon>PACMAD clade</taxon>
        <taxon>Panicoideae</taxon>
        <taxon>Panicodae</taxon>
        <taxon>Paniceae</taxon>
        <taxon>Panicinae</taxon>
        <taxon>Panicum</taxon>
        <taxon>Panicum sect. Panicum</taxon>
    </lineage>
</organism>
<feature type="region of interest" description="Disordered" evidence="1">
    <location>
        <begin position="1"/>
        <end position="25"/>
    </location>
</feature>
<gene>
    <name evidence="2" type="ORF">PAHAL_6G225000</name>
</gene>
<name>A0A2T8IH64_9POAL</name>
<evidence type="ECO:0000256" key="1">
    <source>
        <dbReference type="SAM" id="MobiDB-lite"/>
    </source>
</evidence>
<proteinExistence type="predicted"/>
<feature type="region of interest" description="Disordered" evidence="1">
    <location>
        <begin position="89"/>
        <end position="112"/>
    </location>
</feature>
<evidence type="ECO:0000313" key="2">
    <source>
        <dbReference type="EMBL" id="PVH37028.1"/>
    </source>
</evidence>
<dbReference type="EMBL" id="CM008051">
    <property type="protein sequence ID" value="PVH37028.1"/>
    <property type="molecule type" value="Genomic_DNA"/>
</dbReference>
<dbReference type="PANTHER" id="PTHR31934">
    <property type="entry name" value="ALPHA/BETA-HYDROLASES SUPERFAMILY PROTEIN"/>
    <property type="match status" value="1"/>
</dbReference>